<dbReference type="RefSeq" id="WP_045063660.1">
    <property type="nucleotide sequence ID" value="NZ_CP131601.1"/>
</dbReference>
<evidence type="ECO:0000256" key="10">
    <source>
        <dbReference type="ARBA" id="ARBA00022692"/>
    </source>
</evidence>
<dbReference type="Pfam" id="PF00359">
    <property type="entry name" value="PTS_EIIA_2"/>
    <property type="match status" value="1"/>
</dbReference>
<evidence type="ECO:0000256" key="1">
    <source>
        <dbReference type="ARBA" id="ARBA00001401"/>
    </source>
</evidence>
<feature type="domain" description="PTS EIIA type-2" evidence="15">
    <location>
        <begin position="4"/>
        <end position="148"/>
    </location>
</feature>
<feature type="transmembrane region" description="Helical" evidence="14">
    <location>
        <begin position="418"/>
        <end position="443"/>
    </location>
</feature>
<gene>
    <name evidence="18" type="ORF">CTM94_19855</name>
</gene>
<dbReference type="PROSITE" id="PS51094">
    <property type="entry name" value="PTS_EIIA_TYPE_2"/>
    <property type="match status" value="1"/>
</dbReference>
<sequence length="634" mass="65848">MITSLINENLICLELKAKTKDDVFNEMAELLVAQGRVADKTQFIADVKAREELGNTGFEEGIAIPHAKSAAVAQPAVAIGVSRTGIEYGAEDGKPSQLFFMIASPDNGDNHHIEVLAELSSKLIEDGFVEQFLAAKTEKEALALLLEEKEQVVTQAQTKGLIIGVTGCPAGVAHTYLAAEALEKAGAELGYEVKVETNGSIGVKNSPTAEEIARAEAIVVSCDKQVDMARFAGKKLIKTGVKAPIKDAKGLIQQALVAKTYEADGDDTSDSSESKVAQTRSNLYRYLMNGVSHMIPFVVTGGLLIALSLAIGGQPTDSGMQIPAGSLWQKVLDVGVVAFTLMIPILAGYIAFAIGDRPALAPGFIGGWIANNGSFYDASAGTGFIGAIVAGLLVGYFVRWVATRNYHKMVQPLVPILIAPITGTLFIAGLFIFVIGAPIAGLMDSMNSMLTEMSTGNVVLLGIVLGGMAGFDMGGPFNKVAFLFSVGMIANGQTQFMGAMACAIPVAPLGMGLATVLGRKLNIFEQSEVEAGKAAGAMGLVGISEGAIPFAAQDPLSVIPANVLGSMVAAVMAFSFGITNSVAHGGPVVALLGAMNKPALALLCMASGMVVTALVAVTLKKVRKAKAERALATA</sequence>
<keyword evidence="12 14" id="KW-1133">Transmembrane helix</keyword>
<feature type="domain" description="PTS EIIC type-2" evidence="17">
    <location>
        <begin position="283"/>
        <end position="619"/>
    </location>
</feature>
<evidence type="ECO:0000313" key="19">
    <source>
        <dbReference type="Proteomes" id="UP000241566"/>
    </source>
</evidence>
<keyword evidence="19" id="KW-1185">Reference proteome</keyword>
<dbReference type="InterPro" id="IPR036095">
    <property type="entry name" value="PTS_EIIB-like_sf"/>
</dbReference>
<dbReference type="InterPro" id="IPR016152">
    <property type="entry name" value="PTrfase/Anion_transptr"/>
</dbReference>
<feature type="transmembrane region" description="Helical" evidence="14">
    <location>
        <begin position="599"/>
        <end position="619"/>
    </location>
</feature>
<dbReference type="InterPro" id="IPR013014">
    <property type="entry name" value="PTS_EIIC_2"/>
</dbReference>
<evidence type="ECO:0000256" key="2">
    <source>
        <dbReference type="ARBA" id="ARBA00004429"/>
    </source>
</evidence>
<dbReference type="SUPFAM" id="SSF52794">
    <property type="entry name" value="PTS system IIB component-like"/>
    <property type="match status" value="1"/>
</dbReference>
<dbReference type="PROSITE" id="PS51104">
    <property type="entry name" value="PTS_EIIC_TYPE_2"/>
    <property type="match status" value="1"/>
</dbReference>
<feature type="transmembrane region" description="Helical" evidence="14">
    <location>
        <begin position="558"/>
        <end position="579"/>
    </location>
</feature>
<keyword evidence="7" id="KW-0762">Sugar transport</keyword>
<dbReference type="NCBIfam" id="TIGR01427">
    <property type="entry name" value="PTS_IIC_fructo"/>
    <property type="match status" value="1"/>
</dbReference>
<keyword evidence="8" id="KW-0808">Transferase</keyword>
<evidence type="ECO:0000259" key="16">
    <source>
        <dbReference type="PROSITE" id="PS51099"/>
    </source>
</evidence>
<dbReference type="NCBIfam" id="TIGR00829">
    <property type="entry name" value="FRU"/>
    <property type="match status" value="1"/>
</dbReference>
<dbReference type="InterPro" id="IPR003501">
    <property type="entry name" value="PTS_EIIB_2/3"/>
</dbReference>
<name>A0ABX5GAU2_PHOLE</name>
<protein>
    <recommendedName>
        <fullName evidence="3">protein-N(pi)-phosphohistidine--D-fructose phosphotransferase</fullName>
        <ecNumber evidence="3">2.7.1.202</ecNumber>
    </recommendedName>
</protein>
<dbReference type="SUPFAM" id="SSF55804">
    <property type="entry name" value="Phoshotransferase/anion transport protein"/>
    <property type="match status" value="1"/>
</dbReference>
<evidence type="ECO:0000256" key="11">
    <source>
        <dbReference type="ARBA" id="ARBA00022777"/>
    </source>
</evidence>
<feature type="domain" description="PTS EIIB type-2" evidence="16">
    <location>
        <begin position="162"/>
        <end position="257"/>
    </location>
</feature>
<evidence type="ECO:0000256" key="6">
    <source>
        <dbReference type="ARBA" id="ARBA00022553"/>
    </source>
</evidence>
<dbReference type="Pfam" id="PF02378">
    <property type="entry name" value="PTS_EIIC"/>
    <property type="match status" value="1"/>
</dbReference>
<dbReference type="InterPro" id="IPR006327">
    <property type="entry name" value="PTS_IIC_fruc"/>
</dbReference>
<dbReference type="Gene3D" id="3.40.930.10">
    <property type="entry name" value="Mannitol-specific EII, Chain A"/>
    <property type="match status" value="1"/>
</dbReference>
<dbReference type="NCBIfam" id="TIGR00848">
    <property type="entry name" value="fruA"/>
    <property type="match status" value="1"/>
</dbReference>
<keyword evidence="11" id="KW-0418">Kinase</keyword>
<dbReference type="InterPro" id="IPR004715">
    <property type="entry name" value="PTS_IIA_fruc"/>
</dbReference>
<feature type="transmembrane region" description="Helical" evidence="14">
    <location>
        <begin position="495"/>
        <end position="517"/>
    </location>
</feature>
<organism evidence="18 19">
    <name type="scientific">Photobacterium leiognathi</name>
    <dbReference type="NCBI Taxonomy" id="553611"/>
    <lineage>
        <taxon>Bacteria</taxon>
        <taxon>Pseudomonadati</taxon>
        <taxon>Pseudomonadota</taxon>
        <taxon>Gammaproteobacteria</taxon>
        <taxon>Vibrionales</taxon>
        <taxon>Vibrionaceae</taxon>
        <taxon>Photobacterium</taxon>
    </lineage>
</organism>
<keyword evidence="6" id="KW-0597">Phosphoprotein</keyword>
<feature type="transmembrane region" description="Helical" evidence="14">
    <location>
        <begin position="375"/>
        <end position="398"/>
    </location>
</feature>
<feature type="transmembrane region" description="Helical" evidence="14">
    <location>
        <begin position="455"/>
        <end position="475"/>
    </location>
</feature>
<dbReference type="PROSITE" id="PS51099">
    <property type="entry name" value="PTS_EIIB_TYPE_2"/>
    <property type="match status" value="1"/>
</dbReference>
<keyword evidence="9" id="KW-0598">Phosphotransferase system</keyword>
<dbReference type="EC" id="2.7.1.202" evidence="3"/>
<dbReference type="InterPro" id="IPR013011">
    <property type="entry name" value="PTS_EIIB_2"/>
</dbReference>
<evidence type="ECO:0000256" key="9">
    <source>
        <dbReference type="ARBA" id="ARBA00022683"/>
    </source>
</evidence>
<evidence type="ECO:0000256" key="13">
    <source>
        <dbReference type="ARBA" id="ARBA00023136"/>
    </source>
</evidence>
<accession>A0ABX5GAU2</accession>
<dbReference type="InterPro" id="IPR003352">
    <property type="entry name" value="PTS_EIIC"/>
</dbReference>
<evidence type="ECO:0000256" key="7">
    <source>
        <dbReference type="ARBA" id="ARBA00022597"/>
    </source>
</evidence>
<evidence type="ECO:0000256" key="3">
    <source>
        <dbReference type="ARBA" id="ARBA00012799"/>
    </source>
</evidence>
<proteinExistence type="predicted"/>
<dbReference type="EMBL" id="PYOI01000049">
    <property type="protein sequence ID" value="PSV77668.1"/>
    <property type="molecule type" value="Genomic_DNA"/>
</dbReference>
<keyword evidence="13 14" id="KW-0472">Membrane</keyword>
<dbReference type="CDD" id="cd00211">
    <property type="entry name" value="PTS_IIA_fru"/>
    <property type="match status" value="1"/>
</dbReference>
<dbReference type="Gene3D" id="3.40.50.2300">
    <property type="match status" value="1"/>
</dbReference>
<feature type="transmembrane region" description="Helical" evidence="14">
    <location>
        <begin position="290"/>
        <end position="311"/>
    </location>
</feature>
<comment type="catalytic activity">
    <reaction evidence="1">
        <text>D-fructose(out) + N(pros)-phospho-L-histidyl-[protein] = D-fructose 1-phosphate(in) + L-histidyl-[protein]</text>
        <dbReference type="Rhea" id="RHEA:49252"/>
        <dbReference type="Rhea" id="RHEA-COMP:9745"/>
        <dbReference type="Rhea" id="RHEA-COMP:9746"/>
        <dbReference type="ChEBI" id="CHEBI:29979"/>
        <dbReference type="ChEBI" id="CHEBI:37721"/>
        <dbReference type="ChEBI" id="CHEBI:58674"/>
        <dbReference type="ChEBI" id="CHEBI:64837"/>
        <dbReference type="EC" id="2.7.1.202"/>
    </reaction>
</comment>
<feature type="transmembrane region" description="Helical" evidence="14">
    <location>
        <begin position="331"/>
        <end position="354"/>
    </location>
</feature>
<comment type="subcellular location">
    <subcellularLocation>
        <location evidence="2">Cell inner membrane</location>
        <topology evidence="2">Multi-pass membrane protein</topology>
    </subcellularLocation>
</comment>
<evidence type="ECO:0000259" key="15">
    <source>
        <dbReference type="PROSITE" id="PS51094"/>
    </source>
</evidence>
<dbReference type="InterPro" id="IPR003353">
    <property type="entry name" value="PTS_IIB_fruc"/>
</dbReference>
<evidence type="ECO:0000256" key="5">
    <source>
        <dbReference type="ARBA" id="ARBA00022475"/>
    </source>
</evidence>
<keyword evidence="10 14" id="KW-0812">Transmembrane</keyword>
<evidence type="ECO:0000256" key="8">
    <source>
        <dbReference type="ARBA" id="ARBA00022679"/>
    </source>
</evidence>
<evidence type="ECO:0000313" key="18">
    <source>
        <dbReference type="EMBL" id="PSV77668.1"/>
    </source>
</evidence>
<dbReference type="CDD" id="cd05569">
    <property type="entry name" value="PTS_IIB_fructose"/>
    <property type="match status" value="1"/>
</dbReference>
<dbReference type="InterPro" id="IPR002178">
    <property type="entry name" value="PTS_EIIA_type-2_dom"/>
</dbReference>
<evidence type="ECO:0000256" key="12">
    <source>
        <dbReference type="ARBA" id="ARBA00022989"/>
    </source>
</evidence>
<reference evidence="18 19" key="1">
    <citation type="submission" date="2018-01" db="EMBL/GenBank/DDBJ databases">
        <title>Whole genome sequencing of Histamine producing bacteria.</title>
        <authorList>
            <person name="Butler K."/>
        </authorList>
    </citation>
    <scope>NUCLEOTIDE SEQUENCE [LARGE SCALE GENOMIC DNA]</scope>
    <source>
        <strain evidence="18 19">ATCC 25521</strain>
    </source>
</reference>
<dbReference type="InterPro" id="IPR050864">
    <property type="entry name" value="Bacterial_PTS_Sugar_Transport"/>
</dbReference>
<dbReference type="PANTHER" id="PTHR30505:SF0">
    <property type="entry name" value="FRUCTOSE-LIKE PTS SYSTEM EIIBC COMPONENT-RELATED"/>
    <property type="match status" value="1"/>
</dbReference>
<comment type="caution">
    <text evidence="18">The sequence shown here is derived from an EMBL/GenBank/DDBJ whole genome shotgun (WGS) entry which is preliminary data.</text>
</comment>
<keyword evidence="4" id="KW-0813">Transport</keyword>
<evidence type="ECO:0000259" key="17">
    <source>
        <dbReference type="PROSITE" id="PS51104"/>
    </source>
</evidence>
<dbReference type="Pfam" id="PF02302">
    <property type="entry name" value="PTS_IIB"/>
    <property type="match status" value="1"/>
</dbReference>
<dbReference type="Proteomes" id="UP000241566">
    <property type="component" value="Unassembled WGS sequence"/>
</dbReference>
<keyword evidence="5" id="KW-1003">Cell membrane</keyword>
<dbReference type="PANTHER" id="PTHR30505">
    <property type="entry name" value="FRUCTOSE-LIKE PERMEASE"/>
    <property type="match status" value="1"/>
</dbReference>
<evidence type="ECO:0000256" key="14">
    <source>
        <dbReference type="SAM" id="Phobius"/>
    </source>
</evidence>
<evidence type="ECO:0000256" key="4">
    <source>
        <dbReference type="ARBA" id="ARBA00022448"/>
    </source>
</evidence>